<protein>
    <submittedName>
        <fullName evidence="5">GNAT family N-acetyltransferase</fullName>
    </submittedName>
</protein>
<dbReference type="Pfam" id="PF00583">
    <property type="entry name" value="Acetyltransf_1"/>
    <property type="match status" value="1"/>
</dbReference>
<dbReference type="EMBL" id="CP079955">
    <property type="protein sequence ID" value="QYA33970.2"/>
    <property type="molecule type" value="Genomic_DNA"/>
</dbReference>
<accession>A0AAT9P6J4</accession>
<dbReference type="GeneID" id="61130213"/>
<feature type="domain" description="N-acetyltransferase" evidence="1">
    <location>
        <begin position="4"/>
        <end position="159"/>
    </location>
</feature>
<dbReference type="EMBL" id="CP124591">
    <property type="protein sequence ID" value="WZE70773.1"/>
    <property type="molecule type" value="Genomic_DNA"/>
</dbReference>
<dbReference type="SUPFAM" id="SSF55729">
    <property type="entry name" value="Acyl-CoA N-acyltransferases (Nat)"/>
    <property type="match status" value="1"/>
</dbReference>
<reference evidence="5 6" key="2">
    <citation type="submission" date="2023-04" db="EMBL/GenBank/DDBJ databases">
        <title>Macrococci isolated from food, foodproducing animals, and human clinical materials.</title>
        <authorList>
            <person name="Maslanova I."/>
            <person name="Svec P."/>
            <person name="Sedlacek I."/>
            <person name="Novakova D."/>
            <person name="Keller J.E."/>
            <person name="Schwendener S."/>
            <person name="Finstrlova A."/>
            <person name="Botka T."/>
            <person name="Kovarovic V."/>
            <person name="Petras P."/>
            <person name="Perreten V."/>
            <person name="Pantucek R."/>
        </authorList>
    </citation>
    <scope>NUCLEOTIDE SEQUENCE [LARGE SCALE GENOMIC DNA]</scope>
    <source>
        <strain evidence="5 6">CCM 8659</strain>
        <strain evidence="4">NRL/St 13/116</strain>
        <strain evidence="3">NRL/St 21/332</strain>
    </source>
</reference>
<dbReference type="PROSITE" id="PS51186">
    <property type="entry name" value="GNAT"/>
    <property type="match status" value="1"/>
</dbReference>
<accession>A0AAU6RG17</accession>
<reference evidence="2" key="1">
    <citation type="submission" date="2021-07" db="EMBL/GenBank/DDBJ databases">
        <title>Prevalence and characterization of methicillin-resistant Macrococcus spp. in food producing animals and meat in Switzerland in 2019.</title>
        <authorList>
            <person name="Keller J.E."/>
            <person name="Schwendener S."/>
            <person name="Neuenschwander J."/>
            <person name="Overesch G."/>
            <person name="Perreten V."/>
        </authorList>
    </citation>
    <scope>NUCLEOTIDE SEQUENCE</scope>
    <source>
        <strain evidence="2">19Msa1099</strain>
    </source>
</reference>
<dbReference type="InterPro" id="IPR050276">
    <property type="entry name" value="MshD_Acetyltransferase"/>
</dbReference>
<name>A0AAU6RJU8_9STAP</name>
<dbReference type="EMBL" id="CP124577">
    <property type="protein sequence ID" value="WZE66552.1"/>
    <property type="molecule type" value="Genomic_DNA"/>
</dbReference>
<evidence type="ECO:0000259" key="1">
    <source>
        <dbReference type="PROSITE" id="PS51186"/>
    </source>
</evidence>
<sequence length="159" mass="18176">MEMVSIRKAAQDDIVQIKNVVTKAWHDTYKNIMTASTSVQFLEASFSTSRLEKRIKETLFLVAEVDGEIVGFANFIYGKALNLSAIYVLPEHQRHAIGRALLHNGLSYFDTYDAVFVEVALDNERATKFYYREGFELVREYEEDILGEKVLSGLLKKTL</sequence>
<proteinExistence type="predicted"/>
<accession>A0AAU6RJU8</accession>
<dbReference type="CDD" id="cd04301">
    <property type="entry name" value="NAT_SF"/>
    <property type="match status" value="1"/>
</dbReference>
<dbReference type="GO" id="GO:0016747">
    <property type="term" value="F:acyltransferase activity, transferring groups other than amino-acyl groups"/>
    <property type="evidence" value="ECO:0007669"/>
    <property type="project" value="InterPro"/>
</dbReference>
<dbReference type="AlphaFoldDB" id="A0AAU6RJU8"/>
<dbReference type="InterPro" id="IPR016181">
    <property type="entry name" value="Acyl_CoA_acyltransferase"/>
</dbReference>
<dbReference type="RefSeq" id="WP_015912328.1">
    <property type="nucleotide sequence ID" value="NZ_CP124577.1"/>
</dbReference>
<dbReference type="KEGG" id="mpsh:QA539_09840"/>
<dbReference type="PANTHER" id="PTHR43617">
    <property type="entry name" value="L-AMINO ACID N-ACETYLTRANSFERASE"/>
    <property type="match status" value="1"/>
</dbReference>
<dbReference type="Gene3D" id="3.40.630.30">
    <property type="match status" value="1"/>
</dbReference>
<evidence type="ECO:0000313" key="4">
    <source>
        <dbReference type="EMBL" id="WZE68689.1"/>
    </source>
</evidence>
<evidence type="ECO:0000313" key="5">
    <source>
        <dbReference type="EMBL" id="WZE70773.1"/>
    </source>
</evidence>
<keyword evidence="6" id="KW-1185">Reference proteome</keyword>
<dbReference type="EMBL" id="CP124585">
    <property type="protein sequence ID" value="WZE68689.1"/>
    <property type="molecule type" value="Genomic_DNA"/>
</dbReference>
<dbReference type="InterPro" id="IPR000182">
    <property type="entry name" value="GNAT_dom"/>
</dbReference>
<organism evidence="5 6">
    <name type="scientific">Macrococcus psychrotolerans</name>
    <dbReference type="NCBI Taxonomy" id="3039389"/>
    <lineage>
        <taxon>Bacteria</taxon>
        <taxon>Bacillati</taxon>
        <taxon>Bacillota</taxon>
        <taxon>Bacilli</taxon>
        <taxon>Bacillales</taxon>
        <taxon>Staphylococcaceae</taxon>
        <taxon>Macrococcus</taxon>
    </lineage>
</organism>
<gene>
    <name evidence="2" type="ORF">KYI10_10415</name>
    <name evidence="5" type="ORF">QA539_09840</name>
    <name evidence="4" type="ORF">QA540_10080</name>
    <name evidence="3" type="ORF">QA541_10180</name>
</gene>
<evidence type="ECO:0000313" key="3">
    <source>
        <dbReference type="EMBL" id="WZE66552.1"/>
    </source>
</evidence>
<dbReference type="Proteomes" id="UP001465447">
    <property type="component" value="Chromosome"/>
</dbReference>
<accession>A0AAU6R8W8</accession>
<evidence type="ECO:0000313" key="2">
    <source>
        <dbReference type="EMBL" id="QYA33970.2"/>
    </source>
</evidence>
<evidence type="ECO:0000313" key="6">
    <source>
        <dbReference type="Proteomes" id="UP001465447"/>
    </source>
</evidence>